<dbReference type="PROSITE" id="PS01196">
    <property type="entry name" value="PEPT_TRNA_HYDROL_2"/>
    <property type="match status" value="1"/>
</dbReference>
<dbReference type="GO" id="GO:0005737">
    <property type="term" value="C:cytoplasm"/>
    <property type="evidence" value="ECO:0007669"/>
    <property type="project" value="UniProtKB-SubCell"/>
</dbReference>
<comment type="catalytic activity">
    <reaction evidence="7 8">
        <text>an N-acyl-L-alpha-aminoacyl-tRNA + H2O = an N-acyl-L-amino acid + a tRNA + H(+)</text>
        <dbReference type="Rhea" id="RHEA:54448"/>
        <dbReference type="Rhea" id="RHEA-COMP:10123"/>
        <dbReference type="Rhea" id="RHEA-COMP:13883"/>
        <dbReference type="ChEBI" id="CHEBI:15377"/>
        <dbReference type="ChEBI" id="CHEBI:15378"/>
        <dbReference type="ChEBI" id="CHEBI:59874"/>
        <dbReference type="ChEBI" id="CHEBI:78442"/>
        <dbReference type="ChEBI" id="CHEBI:138191"/>
        <dbReference type="EC" id="3.1.1.29"/>
    </reaction>
</comment>
<evidence type="ECO:0000256" key="2">
    <source>
        <dbReference type="ARBA" id="ARBA00022555"/>
    </source>
</evidence>
<dbReference type="GO" id="GO:0000049">
    <property type="term" value="F:tRNA binding"/>
    <property type="evidence" value="ECO:0007669"/>
    <property type="project" value="UniProtKB-UniRule"/>
</dbReference>
<protein>
    <recommendedName>
        <fullName evidence="6 7">Peptidyl-tRNA hydrolase</fullName>
        <shortName evidence="7">Pth</shortName>
        <ecNumber evidence="1 7">3.1.1.29</ecNumber>
    </recommendedName>
</protein>
<keyword evidence="3 7" id="KW-0378">Hydrolase</keyword>
<feature type="binding site" evidence="7">
    <location>
        <position position="72"/>
    </location>
    <ligand>
        <name>tRNA</name>
        <dbReference type="ChEBI" id="CHEBI:17843"/>
    </ligand>
</feature>
<dbReference type="OrthoDB" id="9800507at2"/>
<dbReference type="RefSeq" id="WP_130304527.1">
    <property type="nucleotide sequence ID" value="NZ_SHKO01000002.1"/>
</dbReference>
<dbReference type="GO" id="GO:0006515">
    <property type="term" value="P:protein quality control for misfolded or incompletely synthesized proteins"/>
    <property type="evidence" value="ECO:0007669"/>
    <property type="project" value="UniProtKB-UniRule"/>
</dbReference>
<evidence type="ECO:0000256" key="4">
    <source>
        <dbReference type="ARBA" id="ARBA00022884"/>
    </source>
</evidence>
<feature type="binding site" evidence="7">
    <location>
        <position position="118"/>
    </location>
    <ligand>
        <name>tRNA</name>
        <dbReference type="ChEBI" id="CHEBI:17843"/>
    </ligand>
</feature>
<comment type="function">
    <text evidence="7">Catalyzes the release of premature peptidyl moieties from peptidyl-tRNA molecules trapped in stalled 50S ribosomal subunits, and thus maintains levels of free tRNAs and 50S ribosomes.</text>
</comment>
<dbReference type="FunFam" id="3.40.50.1470:FF:000001">
    <property type="entry name" value="Peptidyl-tRNA hydrolase"/>
    <property type="match status" value="1"/>
</dbReference>
<feature type="binding site" evidence="7">
    <location>
        <position position="19"/>
    </location>
    <ligand>
        <name>tRNA</name>
        <dbReference type="ChEBI" id="CHEBI:17843"/>
    </ligand>
</feature>
<sequence length="201" mass="21950">MASLPIRLIVGLGNPGQQYESTRHNAGFWLADHYADDLKTQFTLETGFFGQLARARHDGEAVYLLKPVTYMNRSGQSVGAVARFFKIEPEQVLVLHDELDLAPGEVKLKKGGGHAGHNGLRDIQAALGTSDYWRMRLGIGHPRSRGLAQGVADYVLSMPAKEDMPLIDNEIDCARLVLGPLLDGDFAAASRRLAAAREARS</sequence>
<comment type="function">
    <text evidence="7">Hydrolyzes ribosome-free peptidyl-tRNAs (with 1 or more amino acids incorporated), which drop off the ribosome during protein synthesis, or as a result of ribosome stalling.</text>
</comment>
<feature type="binding site" evidence="7">
    <location>
        <position position="70"/>
    </location>
    <ligand>
        <name>tRNA</name>
        <dbReference type="ChEBI" id="CHEBI:17843"/>
    </ligand>
</feature>
<evidence type="ECO:0000256" key="6">
    <source>
        <dbReference type="ARBA" id="ARBA00050038"/>
    </source>
</evidence>
<dbReference type="Pfam" id="PF01195">
    <property type="entry name" value="Pept_tRNA_hydro"/>
    <property type="match status" value="1"/>
</dbReference>
<feature type="site" description="Stabilizes the basic form of H active site to accept a proton" evidence="7">
    <location>
        <position position="97"/>
    </location>
</feature>
<accession>A0A4Q7VD16</accession>
<evidence type="ECO:0000256" key="3">
    <source>
        <dbReference type="ARBA" id="ARBA00022801"/>
    </source>
</evidence>
<comment type="caution">
    <text evidence="10">The sequence shown here is derived from an EMBL/GenBank/DDBJ whole genome shotgun (WGS) entry which is preliminary data.</text>
</comment>
<comment type="subunit">
    <text evidence="7">Monomer.</text>
</comment>
<keyword evidence="7" id="KW-0963">Cytoplasm</keyword>
<dbReference type="InterPro" id="IPR018171">
    <property type="entry name" value="Pept_tRNA_hydro_CS"/>
</dbReference>
<dbReference type="SUPFAM" id="SSF53178">
    <property type="entry name" value="Peptidyl-tRNA hydrolase-like"/>
    <property type="match status" value="1"/>
</dbReference>
<feature type="site" description="Discriminates between blocked and unblocked aminoacyl-tRNA" evidence="7">
    <location>
        <position position="14"/>
    </location>
</feature>
<evidence type="ECO:0000256" key="8">
    <source>
        <dbReference type="RuleBase" id="RU000673"/>
    </source>
</evidence>
<dbReference type="AlphaFoldDB" id="A0A4Q7VD16"/>
<gene>
    <name evidence="7" type="primary">pth</name>
    <name evidence="10" type="ORF">EV681_3228</name>
</gene>
<comment type="subcellular location">
    <subcellularLocation>
        <location evidence="7">Cytoplasm</location>
    </subcellularLocation>
</comment>
<dbReference type="EMBL" id="SHKO01000002">
    <property type="protein sequence ID" value="RZT94801.1"/>
    <property type="molecule type" value="Genomic_DNA"/>
</dbReference>
<evidence type="ECO:0000256" key="9">
    <source>
        <dbReference type="RuleBase" id="RU004320"/>
    </source>
</evidence>
<dbReference type="GO" id="GO:0072344">
    <property type="term" value="P:rescue of stalled ribosome"/>
    <property type="evidence" value="ECO:0007669"/>
    <property type="project" value="UniProtKB-UniRule"/>
</dbReference>
<dbReference type="Proteomes" id="UP000293398">
    <property type="component" value="Unassembled WGS sequence"/>
</dbReference>
<evidence type="ECO:0000313" key="10">
    <source>
        <dbReference type="EMBL" id="RZT94801.1"/>
    </source>
</evidence>
<comment type="similarity">
    <text evidence="5 7 9">Belongs to the PTH family.</text>
</comment>
<dbReference type="PANTHER" id="PTHR17224:SF1">
    <property type="entry name" value="PEPTIDYL-TRNA HYDROLASE"/>
    <property type="match status" value="1"/>
</dbReference>
<dbReference type="PANTHER" id="PTHR17224">
    <property type="entry name" value="PEPTIDYL-TRNA HYDROLASE"/>
    <property type="match status" value="1"/>
</dbReference>
<dbReference type="HAMAP" id="MF_00083">
    <property type="entry name" value="Pept_tRNA_hydro_bact"/>
    <property type="match status" value="1"/>
</dbReference>
<keyword evidence="11" id="KW-1185">Reference proteome</keyword>
<dbReference type="CDD" id="cd00462">
    <property type="entry name" value="PTH"/>
    <property type="match status" value="1"/>
</dbReference>
<reference evidence="10 11" key="1">
    <citation type="submission" date="2019-02" db="EMBL/GenBank/DDBJ databases">
        <title>Genomic Encyclopedia of Type Strains, Phase IV (KMG-IV): sequencing the most valuable type-strain genomes for metagenomic binning, comparative biology and taxonomic classification.</title>
        <authorList>
            <person name="Goeker M."/>
        </authorList>
    </citation>
    <scope>NUCLEOTIDE SEQUENCE [LARGE SCALE GENOMIC DNA]</scope>
    <source>
        <strain evidence="10 11">DSM 23814</strain>
    </source>
</reference>
<dbReference type="EC" id="3.1.1.29" evidence="1 7"/>
<dbReference type="Gene3D" id="3.40.50.1470">
    <property type="entry name" value="Peptidyl-tRNA hydrolase"/>
    <property type="match status" value="1"/>
</dbReference>
<dbReference type="PROSITE" id="PS01195">
    <property type="entry name" value="PEPT_TRNA_HYDROL_1"/>
    <property type="match status" value="1"/>
</dbReference>
<keyword evidence="2 7" id="KW-0820">tRNA-binding</keyword>
<evidence type="ECO:0000256" key="5">
    <source>
        <dbReference type="ARBA" id="ARBA00038063"/>
    </source>
</evidence>
<dbReference type="InterPro" id="IPR001328">
    <property type="entry name" value="Pept_tRNA_hydro"/>
</dbReference>
<keyword evidence="4 7" id="KW-0694">RNA-binding</keyword>
<name>A0A4Q7VD16_9BURK</name>
<dbReference type="InterPro" id="IPR036416">
    <property type="entry name" value="Pept_tRNA_hydro_sf"/>
</dbReference>
<dbReference type="NCBIfam" id="TIGR00447">
    <property type="entry name" value="pth"/>
    <property type="match status" value="1"/>
</dbReference>
<feature type="active site" description="Proton acceptor" evidence="7">
    <location>
        <position position="24"/>
    </location>
</feature>
<evidence type="ECO:0000256" key="7">
    <source>
        <dbReference type="HAMAP-Rule" id="MF_00083"/>
    </source>
</evidence>
<dbReference type="GO" id="GO:0004045">
    <property type="term" value="F:peptidyl-tRNA hydrolase activity"/>
    <property type="evidence" value="ECO:0007669"/>
    <property type="project" value="UniProtKB-UniRule"/>
</dbReference>
<evidence type="ECO:0000313" key="11">
    <source>
        <dbReference type="Proteomes" id="UP000293398"/>
    </source>
</evidence>
<organism evidence="10 11">
    <name type="scientific">Advenella incenata</name>
    <dbReference type="NCBI Taxonomy" id="267800"/>
    <lineage>
        <taxon>Bacteria</taxon>
        <taxon>Pseudomonadati</taxon>
        <taxon>Pseudomonadota</taxon>
        <taxon>Betaproteobacteria</taxon>
        <taxon>Burkholderiales</taxon>
        <taxon>Alcaligenaceae</taxon>
    </lineage>
</organism>
<evidence type="ECO:0000256" key="1">
    <source>
        <dbReference type="ARBA" id="ARBA00013260"/>
    </source>
</evidence>
<proteinExistence type="inferred from homology"/>